<dbReference type="EMBL" id="VKKG01000001">
    <property type="protein sequence ID" value="TRY19949.1"/>
    <property type="molecule type" value="Genomic_DNA"/>
</dbReference>
<dbReference type="InterPro" id="IPR002901">
    <property type="entry name" value="MGlyc_endo_b_GlcNAc-like_dom"/>
</dbReference>
<keyword evidence="1" id="KW-0378">Hydrolase</keyword>
<dbReference type="InterPro" id="IPR002477">
    <property type="entry name" value="Peptidoglycan-bd-like"/>
</dbReference>
<organism evidence="4 5">
    <name type="scientific">Tessaracoccus rhinocerotis</name>
    <dbReference type="NCBI Taxonomy" id="1689449"/>
    <lineage>
        <taxon>Bacteria</taxon>
        <taxon>Bacillati</taxon>
        <taxon>Actinomycetota</taxon>
        <taxon>Actinomycetes</taxon>
        <taxon>Propionibacteriales</taxon>
        <taxon>Propionibacteriaceae</taxon>
        <taxon>Tessaracoccus</taxon>
    </lineage>
</organism>
<gene>
    <name evidence="4" type="ORF">FOJ82_03460</name>
</gene>
<dbReference type="OrthoDB" id="3734014at2"/>
<evidence type="ECO:0000256" key="1">
    <source>
        <dbReference type="ARBA" id="ARBA00022801"/>
    </source>
</evidence>
<dbReference type="AlphaFoldDB" id="A0A553K5F5"/>
<dbReference type="PANTHER" id="PTHR33308:SF9">
    <property type="entry name" value="PEPTIDOGLYCAN HYDROLASE FLGJ"/>
    <property type="match status" value="1"/>
</dbReference>
<dbReference type="Gene3D" id="1.10.530.10">
    <property type="match status" value="1"/>
</dbReference>
<evidence type="ECO:0000313" key="4">
    <source>
        <dbReference type="EMBL" id="TRY19949.1"/>
    </source>
</evidence>
<dbReference type="RefSeq" id="WP_143937033.1">
    <property type="nucleotide sequence ID" value="NZ_VKKG01000001.1"/>
</dbReference>
<keyword evidence="5" id="KW-1185">Reference proteome</keyword>
<comment type="caution">
    <text evidence="4">The sequence shown here is derived from an EMBL/GenBank/DDBJ whole genome shotgun (WGS) entry which is preliminary data.</text>
</comment>
<dbReference type="PANTHER" id="PTHR33308">
    <property type="entry name" value="PEPTIDOGLYCAN HYDROLASE FLGJ"/>
    <property type="match status" value="1"/>
</dbReference>
<dbReference type="InterPro" id="IPR051056">
    <property type="entry name" value="Glycosyl_Hydrolase_73"/>
</dbReference>
<feature type="domain" description="Mannosyl-glycoprotein endo-beta-N-acetylglucosamidase-like" evidence="3">
    <location>
        <begin position="134"/>
        <end position="292"/>
    </location>
</feature>
<dbReference type="GO" id="GO:0004040">
    <property type="term" value="F:amidase activity"/>
    <property type="evidence" value="ECO:0007669"/>
    <property type="project" value="InterPro"/>
</dbReference>
<sequence>MRSLRTAVVALAAAAALALSLAPTVQPANAETVEETAVPTEPVATDPVATEAVTTDPVATEAVTTDPVATEAVTTDPVATEAVTTDPVATEAVTTDPVTTDPVATEAVTSEEPVPLSEAFTNPEKALQPDTVLSPAAAADTAGFIASLVEAARKNQADTGIPASVAIGQAALETGWGRSKMSQDPINSYFSIKCGGTTPYASGCVDVSSREYGSNGWYEEVSSFRTYASVGDSLLDYGRLLSANRRYQGAFKYSADPDNFIREVHRAGYATDPNYSTTVIGIMVKYNLYRYNLPTVPTAGFNPDWKPKPLPSAPARPDVIPEFVPGPDFPAYTSGAKEQGVQTMQYLLNAYGGSALVVDGIFGSASRDAVSSWQRRVGVGVTGVMDDKSWSALLPKLTQGARGEAVTAVQLELNQAGFKVPTTGSFDATTADAVRAFQRHHLIRPTGEVTAVVWARLLDW</sequence>
<keyword evidence="2" id="KW-0732">Signal</keyword>
<accession>A0A553K5F5</accession>
<reference evidence="4 5" key="1">
    <citation type="submission" date="2019-07" db="EMBL/GenBank/DDBJ databases">
        <authorList>
            <person name="Zhou L.-Y."/>
        </authorList>
    </citation>
    <scope>NUCLEOTIDE SEQUENCE [LARGE SCALE GENOMIC DNA]</scope>
    <source>
        <strain evidence="4 5">YIM 101269</strain>
    </source>
</reference>
<evidence type="ECO:0000259" key="3">
    <source>
        <dbReference type="SMART" id="SM00047"/>
    </source>
</evidence>
<feature type="signal peptide" evidence="2">
    <location>
        <begin position="1"/>
        <end position="30"/>
    </location>
</feature>
<dbReference type="Gene3D" id="1.10.101.10">
    <property type="entry name" value="PGBD-like superfamily/PGBD"/>
    <property type="match status" value="2"/>
</dbReference>
<dbReference type="Gene3D" id="2.10.70.40">
    <property type="entry name" value="peptidoglycan hydrolase"/>
    <property type="match status" value="1"/>
</dbReference>
<dbReference type="PRINTS" id="PR01002">
    <property type="entry name" value="FLGFLGJ"/>
</dbReference>
<dbReference type="Proteomes" id="UP000317638">
    <property type="component" value="Unassembled WGS sequence"/>
</dbReference>
<protein>
    <recommendedName>
        <fullName evidence="3">Mannosyl-glycoprotein endo-beta-N-acetylglucosamidase-like domain-containing protein</fullName>
    </recommendedName>
</protein>
<dbReference type="InterPro" id="IPR036365">
    <property type="entry name" value="PGBD-like_sf"/>
</dbReference>
<evidence type="ECO:0000313" key="5">
    <source>
        <dbReference type="Proteomes" id="UP000317638"/>
    </source>
</evidence>
<dbReference type="SMART" id="SM00047">
    <property type="entry name" value="LYZ2"/>
    <property type="match status" value="1"/>
</dbReference>
<feature type="chain" id="PRO_5022070685" description="Mannosyl-glycoprotein endo-beta-N-acetylglucosamidase-like domain-containing protein" evidence="2">
    <location>
        <begin position="31"/>
        <end position="460"/>
    </location>
</feature>
<dbReference type="Pfam" id="PF01832">
    <property type="entry name" value="Glucosaminidase"/>
    <property type="match status" value="1"/>
</dbReference>
<evidence type="ECO:0000256" key="2">
    <source>
        <dbReference type="SAM" id="SignalP"/>
    </source>
</evidence>
<name>A0A553K5F5_9ACTN</name>
<dbReference type="SUPFAM" id="SSF47090">
    <property type="entry name" value="PGBD-like"/>
    <property type="match status" value="2"/>
</dbReference>
<dbReference type="InterPro" id="IPR036366">
    <property type="entry name" value="PGBDSf"/>
</dbReference>
<dbReference type="Pfam" id="PF01471">
    <property type="entry name" value="PG_binding_1"/>
    <property type="match status" value="2"/>
</dbReference>
<proteinExistence type="predicted"/>